<dbReference type="PANTHER" id="PTHR36438">
    <property type="entry name" value="IRON-SULFUR CLUSTER REPAIR PROTEIN YTFE"/>
    <property type="match status" value="1"/>
</dbReference>
<evidence type="ECO:0000256" key="3">
    <source>
        <dbReference type="ARBA" id="ARBA00022723"/>
    </source>
</evidence>
<dbReference type="KEGG" id="ccz:CCALI_00076"/>
<dbReference type="SUPFAM" id="SSF140683">
    <property type="entry name" value="SP0561-like"/>
    <property type="match status" value="1"/>
</dbReference>
<dbReference type="InterPro" id="IPR038062">
    <property type="entry name" value="ScdA-like_N_sf"/>
</dbReference>
<proteinExistence type="predicted"/>
<dbReference type="Gene3D" id="1.10.3910.10">
    <property type="entry name" value="SP0561-like"/>
    <property type="match status" value="1"/>
</dbReference>
<dbReference type="PANTHER" id="PTHR36438:SF1">
    <property type="entry name" value="IRON-SULFUR CLUSTER REPAIR PROTEIN YTFE"/>
    <property type="match status" value="1"/>
</dbReference>
<dbReference type="InterPro" id="IPR012312">
    <property type="entry name" value="Hemerythrin-like"/>
</dbReference>
<organism evidence="6 7">
    <name type="scientific">Chthonomonas calidirosea (strain DSM 23976 / ICMP 18418 / T49)</name>
    <dbReference type="NCBI Taxonomy" id="1303518"/>
    <lineage>
        <taxon>Bacteria</taxon>
        <taxon>Bacillati</taxon>
        <taxon>Armatimonadota</taxon>
        <taxon>Chthonomonadia</taxon>
        <taxon>Chthonomonadales</taxon>
        <taxon>Chthonomonadaceae</taxon>
        <taxon>Chthonomonas</taxon>
    </lineage>
</organism>
<evidence type="ECO:0000256" key="1">
    <source>
        <dbReference type="ARBA" id="ARBA00004496"/>
    </source>
</evidence>
<dbReference type="NCBIfam" id="TIGR03652">
    <property type="entry name" value="FeS_repair_RIC"/>
    <property type="match status" value="1"/>
</dbReference>
<dbReference type="GO" id="GO:0046872">
    <property type="term" value="F:metal ion binding"/>
    <property type="evidence" value="ECO:0007669"/>
    <property type="project" value="UniProtKB-KW"/>
</dbReference>
<dbReference type="RefSeq" id="WP_016481479.1">
    <property type="nucleotide sequence ID" value="NC_021487.1"/>
</dbReference>
<evidence type="ECO:0000256" key="4">
    <source>
        <dbReference type="ARBA" id="ARBA00023004"/>
    </source>
</evidence>
<dbReference type="AlphaFoldDB" id="S0ESM6"/>
<evidence type="ECO:0000313" key="6">
    <source>
        <dbReference type="EMBL" id="CCW33915.1"/>
    </source>
</evidence>
<dbReference type="EMBL" id="HF951689">
    <property type="protein sequence ID" value="CCW33915.1"/>
    <property type="molecule type" value="Genomic_DNA"/>
</dbReference>
<dbReference type="Pfam" id="PF01814">
    <property type="entry name" value="Hemerythrin"/>
    <property type="match status" value="1"/>
</dbReference>
<dbReference type="OrthoDB" id="9797132at2"/>
<dbReference type="GO" id="GO:0005737">
    <property type="term" value="C:cytoplasm"/>
    <property type="evidence" value="ECO:0007669"/>
    <property type="project" value="UniProtKB-SubCell"/>
</dbReference>
<evidence type="ECO:0000259" key="5">
    <source>
        <dbReference type="Pfam" id="PF01814"/>
    </source>
</evidence>
<keyword evidence="7" id="KW-1185">Reference proteome</keyword>
<dbReference type="InParanoid" id="S0ESM6"/>
<keyword evidence="4" id="KW-0408">Iron</keyword>
<dbReference type="STRING" id="454171.CP488_01082"/>
<accession>S0ESM6</accession>
<name>S0ESM6_CHTCT</name>
<evidence type="ECO:0000313" key="7">
    <source>
        <dbReference type="Proteomes" id="UP000014227"/>
    </source>
</evidence>
<keyword evidence="3" id="KW-0479">Metal-binding</keyword>
<dbReference type="HOGENOM" id="CLU_076075_0_1_0"/>
<keyword evidence="2" id="KW-0963">Cytoplasm</keyword>
<reference evidence="7" key="1">
    <citation type="submission" date="2013-03" db="EMBL/GenBank/DDBJ databases">
        <title>Genome sequence of Chthonomonas calidirosea, the first sequenced genome from the Armatimonadetes phylum (formally candidate division OP10).</title>
        <authorList>
            <person name="Lee K.C.Y."/>
            <person name="Morgan X.C."/>
            <person name="Dunfield P.F."/>
            <person name="Tamas I."/>
            <person name="Houghton K.M."/>
            <person name="Vyssotski M."/>
            <person name="Ryan J.L.J."/>
            <person name="Lagutin K."/>
            <person name="McDonald I.R."/>
            <person name="Stott M.B."/>
        </authorList>
    </citation>
    <scope>NUCLEOTIDE SEQUENCE [LARGE SCALE GENOMIC DNA]</scope>
    <source>
        <strain evidence="7">DSM 23976 / ICMP 18418 / T49</strain>
    </source>
</reference>
<comment type="subcellular location">
    <subcellularLocation>
        <location evidence="1">Cytoplasm</location>
    </subcellularLocation>
</comment>
<gene>
    <name evidence="6" type="ORF">CCALI_00076</name>
</gene>
<evidence type="ECO:0000256" key="2">
    <source>
        <dbReference type="ARBA" id="ARBA00022490"/>
    </source>
</evidence>
<dbReference type="InterPro" id="IPR019903">
    <property type="entry name" value="RIC_family"/>
</dbReference>
<dbReference type="PATRIC" id="fig|1303518.3.peg.76"/>
<dbReference type="eggNOG" id="COG2846">
    <property type="taxonomic scope" value="Bacteria"/>
</dbReference>
<dbReference type="Proteomes" id="UP000014227">
    <property type="component" value="Chromosome I"/>
</dbReference>
<protein>
    <submittedName>
        <fullName evidence="6">Iron-sulfur cluster repair di-iron protein</fullName>
    </submittedName>
</protein>
<feature type="domain" description="Hemerythrin-like" evidence="5">
    <location>
        <begin position="83"/>
        <end position="231"/>
    </location>
</feature>
<sequence>MIEIDVQKTIGQLVVERPDRARVFEAFGLDYCCGGKKTIGEACAEKGKNAAEVLAALREHDAATPPASERDWGQATLSKLVDHIVATHHEYLRRELPRLQEMAAKVALMHGDRHPEMVQVHELFKRFQSDQELHMAKEETVLFPMCKLLDTATEMPPTFCAGTLRHPIQAMEREHDIAGDDLAEMRRLTNDFTPPPDACNTFRVLLAGLAELEEDMHMHIHKENNILFPRALVKEDSLRAAKAG</sequence>
<dbReference type="Gene3D" id="1.20.120.520">
    <property type="entry name" value="nmb1532 protein domain like"/>
    <property type="match status" value="1"/>
</dbReference>
<dbReference type="Pfam" id="PF04405">
    <property type="entry name" value="ScdA_N"/>
    <property type="match status" value="1"/>
</dbReference>